<keyword evidence="7" id="KW-1185">Reference proteome</keyword>
<dbReference type="PANTHER" id="PTHR12760">
    <property type="entry name" value="TETRATRICOPEPTIDE REPEAT PROTEIN"/>
    <property type="match status" value="1"/>
</dbReference>
<evidence type="ECO:0000256" key="1">
    <source>
        <dbReference type="ARBA" id="ARBA00010361"/>
    </source>
</evidence>
<feature type="domain" description="EMC2 TPR-like" evidence="5">
    <location>
        <begin position="100"/>
        <end position="208"/>
    </location>
</feature>
<evidence type="ECO:0000259" key="5">
    <source>
        <dbReference type="Pfam" id="PF22890"/>
    </source>
</evidence>
<dbReference type="InterPro" id="IPR019734">
    <property type="entry name" value="TPR_rpt"/>
</dbReference>
<keyword evidence="3" id="KW-0802">TPR repeat</keyword>
<dbReference type="EMBL" id="JAXCGZ010011478">
    <property type="protein sequence ID" value="KAK7074712.1"/>
    <property type="molecule type" value="Genomic_DNA"/>
</dbReference>
<dbReference type="Pfam" id="PF22890">
    <property type="entry name" value="TPR_EMC2"/>
    <property type="match status" value="1"/>
</dbReference>
<reference evidence="6 7" key="1">
    <citation type="submission" date="2023-11" db="EMBL/GenBank/DDBJ databases">
        <title>Halocaridina rubra genome assembly.</title>
        <authorList>
            <person name="Smith C."/>
        </authorList>
    </citation>
    <scope>NUCLEOTIDE SEQUENCE [LARGE SCALE GENOMIC DNA]</scope>
    <source>
        <strain evidence="6">EP-1</strain>
        <tissue evidence="6">Whole</tissue>
    </source>
</reference>
<keyword evidence="2" id="KW-0677">Repeat</keyword>
<comment type="caution">
    <text evidence="6">The sequence shown here is derived from an EMBL/GenBank/DDBJ whole genome shotgun (WGS) entry which is preliminary data.</text>
</comment>
<dbReference type="Pfam" id="PF13181">
    <property type="entry name" value="TPR_8"/>
    <property type="match status" value="1"/>
</dbReference>
<dbReference type="GO" id="GO:0072546">
    <property type="term" value="C:EMC complex"/>
    <property type="evidence" value="ECO:0007669"/>
    <property type="project" value="UniProtKB-UniRule"/>
</dbReference>
<comment type="function">
    <text evidence="4">Part of the endoplasmic reticulum membrane protein complex (EMC) that enables the energy-independent insertion into endoplasmic reticulum membranes of newly synthesized membrane proteins.</text>
</comment>
<gene>
    <name evidence="6" type="primary">EMC2</name>
    <name evidence="6" type="ORF">SK128_018099</name>
</gene>
<evidence type="ECO:0000256" key="2">
    <source>
        <dbReference type="ARBA" id="ARBA00022737"/>
    </source>
</evidence>
<keyword evidence="4" id="KW-0256">Endoplasmic reticulum</keyword>
<evidence type="ECO:0000313" key="7">
    <source>
        <dbReference type="Proteomes" id="UP001381693"/>
    </source>
</evidence>
<evidence type="ECO:0000313" key="6">
    <source>
        <dbReference type="EMBL" id="KAK7074712.1"/>
    </source>
</evidence>
<proteinExistence type="inferred from homology"/>
<dbReference type="InterPro" id="IPR039856">
    <property type="entry name" value="EMC2-like"/>
</dbReference>
<name>A0AAN8WZ69_HALRR</name>
<dbReference type="SUPFAM" id="SSF48452">
    <property type="entry name" value="TPR-like"/>
    <property type="match status" value="1"/>
</dbReference>
<evidence type="ECO:0000256" key="4">
    <source>
        <dbReference type="RuleBase" id="RU367091"/>
    </source>
</evidence>
<dbReference type="Gene3D" id="1.25.40.10">
    <property type="entry name" value="Tetratricopeptide repeat domain"/>
    <property type="match status" value="1"/>
</dbReference>
<dbReference type="FunFam" id="1.25.40.10:FF:000478">
    <property type="entry name" value="GG16802"/>
    <property type="match status" value="1"/>
</dbReference>
<comment type="subunit">
    <text evidence="4">Component of the ER membrane protein complex (EMC).</text>
</comment>
<sequence length="301" mass="35266">MYYLSSRRQIEAKMATLDLDWEEVRDTLRTWREDNTRHSEEVVDMWYYCLRHYKHKLGDERWMVEEQVVIAGLDCNRLDVAEPCLVSLNEQFPGSLRIRKLKGMRLEALERFDEAMDVYDGIIRQDETNSSVRKRKVAVLKGQGRYADAIKELTEYLKKFMSDTEGWQELCDLYLKEGDYSKAAFCMEELILSNPHYHLFYTKYAEIKYTQGGLENYELARSYFCQAAKLNPGNLRALYGLYLSCSQVASSPKCTTQKKKETLRLEAWALKEITEKYSKCRDVDGSKIVETFRSLSVTDKA</sequence>
<keyword evidence="4" id="KW-0472">Membrane</keyword>
<evidence type="ECO:0000256" key="3">
    <source>
        <dbReference type="ARBA" id="ARBA00022803"/>
    </source>
</evidence>
<dbReference type="InterPro" id="IPR055217">
    <property type="entry name" value="TPR_EMC2"/>
</dbReference>
<dbReference type="Proteomes" id="UP001381693">
    <property type="component" value="Unassembled WGS sequence"/>
</dbReference>
<accession>A0AAN8WZ69</accession>
<organism evidence="6 7">
    <name type="scientific">Halocaridina rubra</name>
    <name type="common">Hawaiian red shrimp</name>
    <dbReference type="NCBI Taxonomy" id="373956"/>
    <lineage>
        <taxon>Eukaryota</taxon>
        <taxon>Metazoa</taxon>
        <taxon>Ecdysozoa</taxon>
        <taxon>Arthropoda</taxon>
        <taxon>Crustacea</taxon>
        <taxon>Multicrustacea</taxon>
        <taxon>Malacostraca</taxon>
        <taxon>Eumalacostraca</taxon>
        <taxon>Eucarida</taxon>
        <taxon>Decapoda</taxon>
        <taxon>Pleocyemata</taxon>
        <taxon>Caridea</taxon>
        <taxon>Atyoidea</taxon>
        <taxon>Atyidae</taxon>
        <taxon>Halocaridina</taxon>
    </lineage>
</organism>
<comment type="similarity">
    <text evidence="1 4">Belongs to the EMC2 family.</text>
</comment>
<dbReference type="AlphaFoldDB" id="A0AAN8WZ69"/>
<protein>
    <recommendedName>
        <fullName evidence="4">ER membrane protein complex subunit 2</fullName>
    </recommendedName>
</protein>
<comment type="subcellular location">
    <subcellularLocation>
        <location evidence="4">Endoplasmic reticulum membrane</location>
        <topology evidence="4">Peripheral membrane protein</topology>
        <orientation evidence="4">Cytoplasmic side</orientation>
    </subcellularLocation>
</comment>
<dbReference type="InterPro" id="IPR011990">
    <property type="entry name" value="TPR-like_helical_dom_sf"/>
</dbReference>